<accession>A0A5N8X2T0</accession>
<feature type="transmembrane region" description="Helical" evidence="6">
    <location>
        <begin position="247"/>
        <end position="267"/>
    </location>
</feature>
<organism evidence="7 8">
    <name type="scientific">Streptomyces acidicola</name>
    <dbReference type="NCBI Taxonomy" id="2596892"/>
    <lineage>
        <taxon>Bacteria</taxon>
        <taxon>Bacillati</taxon>
        <taxon>Actinomycetota</taxon>
        <taxon>Actinomycetes</taxon>
        <taxon>Kitasatosporales</taxon>
        <taxon>Streptomycetaceae</taxon>
        <taxon>Streptomyces</taxon>
    </lineage>
</organism>
<keyword evidence="3 6" id="KW-0812">Transmembrane</keyword>
<evidence type="ECO:0000256" key="5">
    <source>
        <dbReference type="ARBA" id="ARBA00023136"/>
    </source>
</evidence>
<dbReference type="Gene3D" id="1.20.1250.20">
    <property type="entry name" value="MFS general substrate transporter like domains"/>
    <property type="match status" value="1"/>
</dbReference>
<dbReference type="SUPFAM" id="SSF103473">
    <property type="entry name" value="MFS general substrate transporter"/>
    <property type="match status" value="1"/>
</dbReference>
<proteinExistence type="predicted"/>
<dbReference type="RefSeq" id="WP_152868024.1">
    <property type="nucleotide sequence ID" value="NZ_VMNX01000225.1"/>
</dbReference>
<feature type="transmembrane region" description="Helical" evidence="6">
    <location>
        <begin position="104"/>
        <end position="125"/>
    </location>
</feature>
<dbReference type="PANTHER" id="PTHR23513">
    <property type="entry name" value="INTEGRAL MEMBRANE EFFLUX PROTEIN-RELATED"/>
    <property type="match status" value="1"/>
</dbReference>
<evidence type="ECO:0000256" key="4">
    <source>
        <dbReference type="ARBA" id="ARBA00022989"/>
    </source>
</evidence>
<comment type="subcellular location">
    <subcellularLocation>
        <location evidence="1">Cell membrane</location>
        <topology evidence="1">Multi-pass membrane protein</topology>
    </subcellularLocation>
</comment>
<dbReference type="InterPro" id="IPR036259">
    <property type="entry name" value="MFS_trans_sf"/>
</dbReference>
<feature type="transmembrane region" description="Helical" evidence="6">
    <location>
        <begin position="46"/>
        <end position="67"/>
    </location>
</feature>
<evidence type="ECO:0000313" key="8">
    <source>
        <dbReference type="Proteomes" id="UP000373149"/>
    </source>
</evidence>
<feature type="transmembrane region" description="Helical" evidence="6">
    <location>
        <begin position="335"/>
        <end position="355"/>
    </location>
</feature>
<evidence type="ECO:0000256" key="3">
    <source>
        <dbReference type="ARBA" id="ARBA00022692"/>
    </source>
</evidence>
<feature type="transmembrane region" description="Helical" evidence="6">
    <location>
        <begin position="274"/>
        <end position="290"/>
    </location>
</feature>
<feature type="transmembrane region" description="Helical" evidence="6">
    <location>
        <begin position="79"/>
        <end position="98"/>
    </location>
</feature>
<feature type="transmembrane region" description="Helical" evidence="6">
    <location>
        <begin position="12"/>
        <end position="34"/>
    </location>
</feature>
<dbReference type="AlphaFoldDB" id="A0A5N8X2T0"/>
<feature type="transmembrane region" description="Helical" evidence="6">
    <location>
        <begin position="219"/>
        <end position="241"/>
    </location>
</feature>
<keyword evidence="4 6" id="KW-1133">Transmembrane helix</keyword>
<comment type="caution">
    <text evidence="7">The sequence shown here is derived from an EMBL/GenBank/DDBJ whole genome shotgun (WGS) entry which is preliminary data.</text>
</comment>
<reference evidence="7 8" key="1">
    <citation type="submission" date="2019-09" db="EMBL/GenBank/DDBJ databases">
        <authorList>
            <person name="Duangmal K."/>
            <person name="Teo W.F.A."/>
            <person name="Lipun K."/>
        </authorList>
    </citation>
    <scope>NUCLEOTIDE SEQUENCE [LARGE SCALE GENOMIC DNA]</scope>
    <source>
        <strain evidence="7 8">K1PN6</strain>
    </source>
</reference>
<keyword evidence="8" id="KW-1185">Reference proteome</keyword>
<keyword evidence="5 6" id="KW-0472">Membrane</keyword>
<dbReference type="Proteomes" id="UP000373149">
    <property type="component" value="Unassembled WGS sequence"/>
</dbReference>
<gene>
    <name evidence="7" type="ORF">FPZ41_37110</name>
</gene>
<feature type="transmembrane region" description="Helical" evidence="6">
    <location>
        <begin position="361"/>
        <end position="381"/>
    </location>
</feature>
<evidence type="ECO:0000256" key="6">
    <source>
        <dbReference type="SAM" id="Phobius"/>
    </source>
</evidence>
<feature type="transmembrane region" description="Helical" evidence="6">
    <location>
        <begin position="169"/>
        <end position="187"/>
    </location>
</feature>
<sequence length="388" mass="39678">MRSYQHLFRTREFTPLFVSSALQVAASTVSGLALGTLVYEATDSPLLSALSMFGPSLAQVVGATTLLSGADRLPPRATLAGIAAAFAAGTALLAVPGLPLGAVFAVILVQGLIASLGGGVRWGLLSEILPKDGYLLGRSVFNMMHGGMQITGYATGGVLVAVLSPASTLLLGAVLYAAAALVPLLGLSRRAPRASGRPSVSRTWRTNAELWSYAPRRTVYLGLWVPNGLVVGCESLFVSYAPDRAGLLFACAAAGMLAGDVTVGRFLPPAVRRRLITPLLLLLAAPYLLFALRPPLAVAAVCVALASVGFAASLLQQERLLSLTSPHLTGHALGLHSSGMLTLQGVSAVLAGALAQVTSPAVAMAVLAGASVAVTLALAAAPSRRLSM</sequence>
<feature type="transmembrane region" description="Helical" evidence="6">
    <location>
        <begin position="296"/>
        <end position="315"/>
    </location>
</feature>
<name>A0A5N8X2T0_9ACTN</name>
<feature type="transmembrane region" description="Helical" evidence="6">
    <location>
        <begin position="146"/>
        <end position="163"/>
    </location>
</feature>
<dbReference type="PANTHER" id="PTHR23513:SF11">
    <property type="entry name" value="STAPHYLOFERRIN A TRANSPORTER"/>
    <property type="match status" value="1"/>
</dbReference>
<protein>
    <submittedName>
        <fullName evidence="7">MFS transporter</fullName>
    </submittedName>
</protein>
<dbReference type="GO" id="GO:0005886">
    <property type="term" value="C:plasma membrane"/>
    <property type="evidence" value="ECO:0007669"/>
    <property type="project" value="UniProtKB-SubCell"/>
</dbReference>
<keyword evidence="2" id="KW-1003">Cell membrane</keyword>
<evidence type="ECO:0000256" key="1">
    <source>
        <dbReference type="ARBA" id="ARBA00004651"/>
    </source>
</evidence>
<dbReference type="EMBL" id="VMNX01000225">
    <property type="protein sequence ID" value="MPY53881.1"/>
    <property type="molecule type" value="Genomic_DNA"/>
</dbReference>
<evidence type="ECO:0000256" key="2">
    <source>
        <dbReference type="ARBA" id="ARBA00022475"/>
    </source>
</evidence>
<evidence type="ECO:0000313" key="7">
    <source>
        <dbReference type="EMBL" id="MPY53881.1"/>
    </source>
</evidence>